<dbReference type="EMBL" id="CP044331">
    <property type="protein sequence ID" value="QGM98829.1"/>
    <property type="molecule type" value="Genomic_DNA"/>
</dbReference>
<reference evidence="1 2" key="1">
    <citation type="submission" date="2019-09" db="EMBL/GenBank/DDBJ databases">
        <title>Isolation and complete genome sequencing of Methylocystis species.</title>
        <authorList>
            <person name="Rumah B.L."/>
            <person name="Stead C.E."/>
            <person name="Stevens B.C."/>
            <person name="Minton N.P."/>
            <person name="Grosse-Honebrink A."/>
            <person name="Zhang Y."/>
        </authorList>
    </citation>
    <scope>NUCLEOTIDE SEQUENCE [LARGE SCALE GENOMIC DNA]</scope>
    <source>
        <strain evidence="1 2">BRCS2</strain>
    </source>
</reference>
<sequence>MMATKSVRKGAEGLAAMVCETTRSDHIDWAIYAFRIKKANSIKPVF</sequence>
<keyword evidence="2" id="KW-1185">Reference proteome</keyword>
<dbReference type="AlphaFoldDB" id="A0A6B8MB56"/>
<organism evidence="1 2">
    <name type="scientific">Methylocystis parvus</name>
    <dbReference type="NCBI Taxonomy" id="134"/>
    <lineage>
        <taxon>Bacteria</taxon>
        <taxon>Pseudomonadati</taxon>
        <taxon>Pseudomonadota</taxon>
        <taxon>Alphaproteobacteria</taxon>
        <taxon>Hyphomicrobiales</taxon>
        <taxon>Methylocystaceae</taxon>
        <taxon>Methylocystis</taxon>
    </lineage>
</organism>
<dbReference type="Proteomes" id="UP000422569">
    <property type="component" value="Chromosome"/>
</dbReference>
<name>A0A6B8MB56_9HYPH</name>
<dbReference type="KEGG" id="mpar:F7D14_15950"/>
<evidence type="ECO:0000313" key="1">
    <source>
        <dbReference type="EMBL" id="QGM98829.1"/>
    </source>
</evidence>
<protein>
    <submittedName>
        <fullName evidence="1">Transposase</fullName>
    </submittedName>
</protein>
<dbReference type="RefSeq" id="WP_016918689.1">
    <property type="nucleotide sequence ID" value="NZ_CP044331.1"/>
</dbReference>
<gene>
    <name evidence="1" type="ORF">F7D14_15950</name>
</gene>
<proteinExistence type="predicted"/>
<accession>A0A6B8MB56</accession>
<evidence type="ECO:0000313" key="2">
    <source>
        <dbReference type="Proteomes" id="UP000422569"/>
    </source>
</evidence>